<evidence type="ECO:0000313" key="3">
    <source>
        <dbReference type="EMBL" id="EBM3343476.1"/>
    </source>
</evidence>
<protein>
    <submittedName>
        <fullName evidence="6">Uncharacterized protein</fullName>
    </submittedName>
</protein>
<organism evidence="6">
    <name type="scientific">Salmonella enterica</name>
    <name type="common">Salmonella choleraesuis</name>
    <dbReference type="NCBI Taxonomy" id="28901"/>
    <lineage>
        <taxon>Bacteria</taxon>
        <taxon>Pseudomonadati</taxon>
        <taxon>Pseudomonadota</taxon>
        <taxon>Gammaproteobacteria</taxon>
        <taxon>Enterobacterales</taxon>
        <taxon>Enterobacteriaceae</taxon>
        <taxon>Salmonella</taxon>
    </lineage>
</organism>
<evidence type="ECO:0000313" key="4">
    <source>
        <dbReference type="EMBL" id="EBN4430280.1"/>
    </source>
</evidence>
<dbReference type="AlphaFoldDB" id="A0A5U3XFH8"/>
<dbReference type="EMBL" id="AAGTJB010000001">
    <property type="protein sequence ID" value="EBR7787974.1"/>
    <property type="molecule type" value="Genomic_DNA"/>
</dbReference>
<dbReference type="EMBL" id="AALAVL010000006">
    <property type="protein sequence ID" value="ECX7511670.1"/>
    <property type="molecule type" value="Genomic_DNA"/>
</dbReference>
<keyword evidence="1" id="KW-1133">Transmembrane helix</keyword>
<dbReference type="EMBL" id="AACUMD010000005">
    <property type="protein sequence ID" value="EAM3000335.1"/>
    <property type="molecule type" value="Genomic_DNA"/>
</dbReference>
<feature type="transmembrane region" description="Helical" evidence="1">
    <location>
        <begin position="34"/>
        <end position="56"/>
    </location>
</feature>
<evidence type="ECO:0000313" key="7">
    <source>
        <dbReference type="EMBL" id="EBQ4314856.1"/>
    </source>
</evidence>
<sequence length="66" mass="7111">MILCAIAGGLITTLFNFARYGFDISILPLIYGEVLIMLIPAIVAGAIMGGVITYLPGLREVKRNNK</sequence>
<evidence type="ECO:0000313" key="13">
    <source>
        <dbReference type="EMBL" id="EDH3277073.1"/>
    </source>
</evidence>
<name>A0A5U3XFH8_SALER</name>
<dbReference type="EMBL" id="AAGMYU010000009">
    <property type="protein sequence ID" value="EBP7904069.1"/>
    <property type="molecule type" value="Genomic_DNA"/>
</dbReference>
<proteinExistence type="predicted"/>
<evidence type="ECO:0000313" key="6">
    <source>
        <dbReference type="EMBL" id="EBP7904069.1"/>
    </source>
</evidence>
<evidence type="ECO:0000313" key="12">
    <source>
        <dbReference type="EMBL" id="ECX7511670.1"/>
    </source>
</evidence>
<evidence type="ECO:0000313" key="8">
    <source>
        <dbReference type="EMBL" id="EBR6659972.1"/>
    </source>
</evidence>
<dbReference type="EMBL" id="AAGOZC010000003">
    <property type="protein sequence ID" value="EBQ4314856.1"/>
    <property type="molecule type" value="Genomic_DNA"/>
</dbReference>
<dbReference type="EMBL" id="AAHAWS010000018">
    <property type="protein sequence ID" value="EBU0850165.1"/>
    <property type="molecule type" value="Genomic_DNA"/>
</dbReference>
<evidence type="ECO:0000313" key="5">
    <source>
        <dbReference type="EMBL" id="EBP0977282.1"/>
    </source>
</evidence>
<gene>
    <name evidence="7" type="ORF">A2H40_03750</name>
    <name evidence="6" type="ORF">APS38_10230</name>
    <name evidence="10" type="ORF">B9796_00460</name>
    <name evidence="9" type="ORF">B9797_00460</name>
    <name evidence="8" type="ORF">B9934_06740</name>
    <name evidence="12" type="ORF">CG580_06075</name>
    <name evidence="2" type="ORF">CIT69_08095</name>
    <name evidence="11" type="ORF">CSF39_17835</name>
    <name evidence="4" type="ORF">DSB87_12055</name>
    <name evidence="3" type="ORF">DYD63_05655</name>
    <name evidence="13" type="ORF">GC847_08470</name>
    <name evidence="5" type="ORF">LM31_18475</name>
</gene>
<dbReference type="EMBL" id="AAGTJX010000001">
    <property type="protein sequence ID" value="EBR7747835.1"/>
    <property type="molecule type" value="Genomic_DNA"/>
</dbReference>
<reference evidence="6" key="1">
    <citation type="submission" date="2018-07" db="EMBL/GenBank/DDBJ databases">
        <authorList>
            <consortium name="GenomeTrakr network: Whole genome sequencing for foodborne pathogen traceback"/>
        </authorList>
    </citation>
    <scope>NUCLEOTIDE SEQUENCE</scope>
    <source>
        <strain evidence="5">CFSAN024207</strain>
        <strain evidence="7">CFSAN047939</strain>
        <strain evidence="2">CFSAN057169</strain>
        <strain evidence="8">CNSV-T1-MD09-1-TT-B</strain>
        <strain evidence="9">CNSV-T3-MD10-10-RV-C</strain>
        <strain evidence="10">CNSV-T3-MD10-10-RV-D</strain>
        <strain evidence="6">DHMH-A15091834</strain>
    </source>
</reference>
<keyword evidence="1" id="KW-0812">Transmembrane</keyword>
<reference evidence="3" key="2">
    <citation type="submission" date="2018-08" db="EMBL/GenBank/DDBJ databases">
        <authorList>
            <consortium name="PulseNet: The National Subtyping Network for Foodborne Disease Surveillance"/>
            <person name="Tarr C.L."/>
            <person name="Trees E."/>
            <person name="Katz L.S."/>
            <person name="Carleton-Romer H.A."/>
            <person name="Stroika S."/>
            <person name="Kucerova Z."/>
            <person name="Roache K.F."/>
            <person name="Sabol A.L."/>
            <person name="Besser J."/>
            <person name="Gerner-Smidt P."/>
        </authorList>
    </citation>
    <scope>NUCLEOTIDE SEQUENCE</scope>
    <source>
        <strain evidence="12">PNUSAS017874</strain>
        <strain evidence="11">PNUSAS024387</strain>
        <strain evidence="4">PNUSAS043991</strain>
        <strain evidence="3">PNUSAS048021</strain>
        <strain evidence="13">PNUSAS110015</strain>
    </source>
</reference>
<dbReference type="EMBL" id="AAGCIB010000012">
    <property type="protein sequence ID" value="EBM3343476.1"/>
    <property type="molecule type" value="Genomic_DNA"/>
</dbReference>
<evidence type="ECO:0000313" key="11">
    <source>
        <dbReference type="EMBL" id="EBU0850165.1"/>
    </source>
</evidence>
<evidence type="ECO:0000313" key="10">
    <source>
        <dbReference type="EMBL" id="EBR7787974.1"/>
    </source>
</evidence>
<keyword evidence="1" id="KW-0472">Membrane</keyword>
<dbReference type="EMBL" id="AAGFST010000012">
    <property type="protein sequence ID" value="EBN4430280.1"/>
    <property type="molecule type" value="Genomic_DNA"/>
</dbReference>
<accession>A0A5U3XFH8</accession>
<evidence type="ECO:0000313" key="2">
    <source>
        <dbReference type="EMBL" id="EAM3000335.1"/>
    </source>
</evidence>
<dbReference type="EMBL" id="AAGTAA010000005">
    <property type="protein sequence ID" value="EBR6659972.1"/>
    <property type="molecule type" value="Genomic_DNA"/>
</dbReference>
<dbReference type="EMBL" id="AAGKQP010000023">
    <property type="protein sequence ID" value="EBP0977282.1"/>
    <property type="molecule type" value="Genomic_DNA"/>
</dbReference>
<evidence type="ECO:0000313" key="9">
    <source>
        <dbReference type="EMBL" id="EBR7747835.1"/>
    </source>
</evidence>
<comment type="caution">
    <text evidence="6">The sequence shown here is derived from an EMBL/GenBank/DDBJ whole genome shotgun (WGS) entry which is preliminary data.</text>
</comment>
<evidence type="ECO:0000256" key="1">
    <source>
        <dbReference type="SAM" id="Phobius"/>
    </source>
</evidence>
<dbReference type="EMBL" id="AAMHFN010000014">
    <property type="protein sequence ID" value="EDH3277073.1"/>
    <property type="molecule type" value="Genomic_DNA"/>
</dbReference>